<gene>
    <name evidence="1" type="ORF">EJ419_07355</name>
</gene>
<dbReference type="Proteomes" id="UP000291289">
    <property type="component" value="Unassembled WGS sequence"/>
</dbReference>
<dbReference type="EMBL" id="RXLP01000026">
    <property type="protein sequence ID" value="TCD53775.1"/>
    <property type="molecule type" value="Genomic_DNA"/>
</dbReference>
<name>A0A4R0QRU1_9BIFI</name>
<comment type="caution">
    <text evidence="1">The sequence shown here is derived from an EMBL/GenBank/DDBJ whole genome shotgun (WGS) entry which is preliminary data.</text>
</comment>
<evidence type="ECO:0000313" key="1">
    <source>
        <dbReference type="EMBL" id="TCD53775.1"/>
    </source>
</evidence>
<evidence type="ECO:0000313" key="2">
    <source>
        <dbReference type="Proteomes" id="UP000291289"/>
    </source>
</evidence>
<dbReference type="AlphaFoldDB" id="A0A4R0QRU1"/>
<protein>
    <submittedName>
        <fullName evidence="1">Uncharacterized protein</fullName>
    </submittedName>
</protein>
<keyword evidence="2" id="KW-1185">Reference proteome</keyword>
<reference evidence="1 2" key="1">
    <citation type="submission" date="2018-12" db="EMBL/GenBank/DDBJ databases">
        <title>Alloscrdovia theropitheci sp. nov: a novel taxon from the feces of the bleeding-herat monkey (Theropithecus geleda).</title>
        <authorList>
            <person name="Modesto M."/>
        </authorList>
    </citation>
    <scope>NUCLEOTIDE SEQUENCE [LARGE SCALE GENOMIC DNA]</scope>
    <source>
        <strain evidence="1 2">GLDI4/2</strain>
    </source>
</reference>
<organism evidence="1 2">
    <name type="scientific">Alloscardovia theropitheci</name>
    <dbReference type="NCBI Taxonomy" id="2496842"/>
    <lineage>
        <taxon>Bacteria</taxon>
        <taxon>Bacillati</taxon>
        <taxon>Actinomycetota</taxon>
        <taxon>Actinomycetes</taxon>
        <taxon>Bifidobacteriales</taxon>
        <taxon>Bifidobacteriaceae</taxon>
        <taxon>Alloscardovia</taxon>
    </lineage>
</organism>
<dbReference type="OrthoDB" id="1958058at2"/>
<sequence>MDYMITDNQGNRIKVLLNPSLDIAYGSGENDFELTVDTHEAAIISGSCLLVSENSDIGGIIDTVTDDNNQIIYSGRSWHGILAGKIIQPPTGQDYYTVNGAFRTIIEQLITRLGLTSLFTTDMTCPHTINGTYQFARYTDAYTGLLDMCQANNLTLLLTYKSDMKKVLISTRPQKSINNLAVANAFGMKITRNYNRVNHAIGLGKGELKNRTVVHWYADTNGKISTTQTLTGNLENTIVYENTNAEPDELNDTTRKKLEEYQALGTINADMSDTSIHLDIGDKVTAISQQAHLTVTNYVTKKVITIEGDTTNIEYTLNQTLHDTTQQIN</sequence>
<proteinExistence type="predicted"/>
<accession>A0A4R0QRU1</accession>
<dbReference type="RefSeq" id="WP_131285114.1">
    <property type="nucleotide sequence ID" value="NZ_RXLP01000026.1"/>
</dbReference>